<evidence type="ECO:0000313" key="1">
    <source>
        <dbReference type="Proteomes" id="UP000095286"/>
    </source>
</evidence>
<organism evidence="1 2">
    <name type="scientific">Rhabditophanes sp. KR3021</name>
    <dbReference type="NCBI Taxonomy" id="114890"/>
    <lineage>
        <taxon>Eukaryota</taxon>
        <taxon>Metazoa</taxon>
        <taxon>Ecdysozoa</taxon>
        <taxon>Nematoda</taxon>
        <taxon>Chromadorea</taxon>
        <taxon>Rhabditida</taxon>
        <taxon>Tylenchina</taxon>
        <taxon>Panagrolaimomorpha</taxon>
        <taxon>Strongyloidoidea</taxon>
        <taxon>Alloionematidae</taxon>
        <taxon>Rhabditophanes</taxon>
    </lineage>
</organism>
<name>A0AC35TRW5_9BILA</name>
<dbReference type="WBParaSite" id="RSKR_0000332400.1">
    <property type="protein sequence ID" value="RSKR_0000332400.1"/>
    <property type="gene ID" value="RSKR_0000332400"/>
</dbReference>
<accession>A0AC35TRW5</accession>
<sequence>MAANFPHNPHKTVFITGFSDEVNEEYLSSVFVTFGEIVGCSLPLDYESGKKRGFAFVEFDERSDAQSAIDNMDHAELFGRVIRVNFAKTINANERSGKPLWADDEWIKKYATGKVEQEDAGKEQDNPTVSETLLKEKLPRVFFSINIGIRHVGKIVMELRSDVVPKTAENFRVLCTGEKGYGFQGSKFHRIIPKFMIQGGDFTKNNGSGGKSIYGPKFDDENFTLKHVMPGTLSMANCGKNTNGSQFFICTAKTDWLDGKHVVFGHVCEGMNVLKEIESYGTTSGTPKAEITISECGEL</sequence>
<evidence type="ECO:0000313" key="2">
    <source>
        <dbReference type="WBParaSite" id="RSKR_0000332400.1"/>
    </source>
</evidence>
<reference evidence="2" key="1">
    <citation type="submission" date="2016-11" db="UniProtKB">
        <authorList>
            <consortium name="WormBaseParasite"/>
        </authorList>
    </citation>
    <scope>IDENTIFICATION</scope>
    <source>
        <strain evidence="2">KR3021</strain>
    </source>
</reference>
<dbReference type="Proteomes" id="UP000095286">
    <property type="component" value="Unplaced"/>
</dbReference>
<protein>
    <submittedName>
        <fullName evidence="2">Peptidyl-prolyl cis-trans isomerase E</fullName>
    </submittedName>
</protein>
<proteinExistence type="predicted"/>